<evidence type="ECO:0000313" key="2">
    <source>
        <dbReference type="EMBL" id="NDY83335.1"/>
    </source>
</evidence>
<name>A0A6B2R7R9_9BURK</name>
<dbReference type="PIRSF" id="PIRSF009320">
    <property type="entry name" value="Nuc_binding_HP_1000"/>
    <property type="match status" value="1"/>
</dbReference>
<dbReference type="Gene3D" id="3.40.50.300">
    <property type="entry name" value="P-loop containing nucleotide triphosphate hydrolases"/>
    <property type="match status" value="1"/>
</dbReference>
<dbReference type="PANTHER" id="PTHR13696">
    <property type="entry name" value="P-LOOP CONTAINING NUCLEOSIDE TRIPHOSPHATE HYDROLASE"/>
    <property type="match status" value="1"/>
</dbReference>
<dbReference type="InterPro" id="IPR027417">
    <property type="entry name" value="P-loop_NTPase"/>
</dbReference>
<gene>
    <name evidence="2" type="ORF">G3I67_08840</name>
</gene>
<dbReference type="CDD" id="cd02042">
    <property type="entry name" value="ParAB_family"/>
    <property type="match status" value="1"/>
</dbReference>
<organism evidence="2">
    <name type="scientific">Sheuella amnicola</name>
    <dbReference type="NCBI Taxonomy" id="2707330"/>
    <lineage>
        <taxon>Bacteria</taxon>
        <taxon>Pseudomonadati</taxon>
        <taxon>Pseudomonadota</taxon>
        <taxon>Betaproteobacteria</taxon>
        <taxon>Burkholderiales</taxon>
        <taxon>Alcaligenaceae</taxon>
        <taxon>Sheuella</taxon>
    </lineage>
</organism>
<dbReference type="RefSeq" id="WP_163654406.1">
    <property type="nucleotide sequence ID" value="NZ_JAAGRN010000005.1"/>
</dbReference>
<comment type="caution">
    <text evidence="2">The sequence shown here is derived from an EMBL/GenBank/DDBJ whole genome shotgun (WGS) entry which is preliminary data.</text>
</comment>
<protein>
    <submittedName>
        <fullName evidence="2">ParA family protein</fullName>
    </submittedName>
</protein>
<dbReference type="AlphaFoldDB" id="A0A6B2R7R9"/>
<dbReference type="EMBL" id="JAAGRN010000005">
    <property type="protein sequence ID" value="NDY83335.1"/>
    <property type="molecule type" value="Genomic_DNA"/>
</dbReference>
<feature type="domain" description="AAA" evidence="1">
    <location>
        <begin position="4"/>
        <end position="177"/>
    </location>
</feature>
<dbReference type="InterPro" id="IPR025669">
    <property type="entry name" value="AAA_dom"/>
</dbReference>
<dbReference type="PANTHER" id="PTHR13696:SF99">
    <property type="entry name" value="COBYRINIC ACID AC-DIAMIDE SYNTHASE"/>
    <property type="match status" value="1"/>
</dbReference>
<proteinExistence type="predicted"/>
<dbReference type="SUPFAM" id="SSF52540">
    <property type="entry name" value="P-loop containing nucleoside triphosphate hydrolases"/>
    <property type="match status" value="1"/>
</dbReference>
<dbReference type="InterPro" id="IPR050678">
    <property type="entry name" value="DNA_Partitioning_ATPase"/>
</dbReference>
<evidence type="ECO:0000259" key="1">
    <source>
        <dbReference type="Pfam" id="PF13614"/>
    </source>
</evidence>
<sequence>MTITIAIANQKGGCAKTTTAVNLSAGLVASGKNVLLIDLDPQANTSQWIGANNHVGGVFELLTEKSDVQALVQTTGIEGLSIIRGARELSNLEKALAGELAVESRLKRRLKSMDLNQYDYVIIDTPPTLSLITLNALSAADSVLIPVTTHVMTLSGVAQLIQTLEEVREVLNPQLKILGLLPCRVDLRTRHSQDILDALTERFGDQVLKSHIHENVRIAEAPSFKQSIFDYRPKSSAAEDFRMLAQEVINLAH</sequence>
<dbReference type="Pfam" id="PF13614">
    <property type="entry name" value="AAA_31"/>
    <property type="match status" value="1"/>
</dbReference>
<accession>A0A6B2R7R9</accession>
<dbReference type="FunFam" id="3.40.50.300:FF:000285">
    <property type="entry name" value="Sporulation initiation inhibitor Soj"/>
    <property type="match status" value="1"/>
</dbReference>
<reference evidence="2" key="1">
    <citation type="submission" date="2020-02" db="EMBL/GenBank/DDBJ databases">
        <authorList>
            <person name="Chen W.-M."/>
        </authorList>
    </citation>
    <scope>NUCLEOTIDE SEQUENCE</scope>
    <source>
        <strain evidence="2">NBD-18</strain>
    </source>
</reference>